<proteinExistence type="predicted"/>
<organism evidence="2">
    <name type="scientific">Notodromas monacha</name>
    <dbReference type="NCBI Taxonomy" id="399045"/>
    <lineage>
        <taxon>Eukaryota</taxon>
        <taxon>Metazoa</taxon>
        <taxon>Ecdysozoa</taxon>
        <taxon>Arthropoda</taxon>
        <taxon>Crustacea</taxon>
        <taxon>Oligostraca</taxon>
        <taxon>Ostracoda</taxon>
        <taxon>Podocopa</taxon>
        <taxon>Podocopida</taxon>
        <taxon>Cypridocopina</taxon>
        <taxon>Cypridoidea</taxon>
        <taxon>Cyprididae</taxon>
        <taxon>Notodromas</taxon>
    </lineage>
</organism>
<dbReference type="EMBL" id="CAJPEX010001052">
    <property type="protein sequence ID" value="CAG0918049.1"/>
    <property type="molecule type" value="Genomic_DNA"/>
</dbReference>
<reference evidence="2" key="1">
    <citation type="submission" date="2020-11" db="EMBL/GenBank/DDBJ databases">
        <authorList>
            <person name="Tran Van P."/>
        </authorList>
    </citation>
    <scope>NUCLEOTIDE SEQUENCE</scope>
</reference>
<keyword evidence="3" id="KW-1185">Reference proteome</keyword>
<gene>
    <name evidence="2" type="ORF">NMOB1V02_LOCUS5616</name>
</gene>
<evidence type="ECO:0000313" key="3">
    <source>
        <dbReference type="Proteomes" id="UP000678499"/>
    </source>
</evidence>
<dbReference type="Proteomes" id="UP000678499">
    <property type="component" value="Unassembled WGS sequence"/>
</dbReference>
<sequence>MPSMAGRAMNFAGKFSFGFALAAFLQYVLWMRKLKVLNETMFRIASSLGIPRKPGGIIPGNATPTAQISLDINGDNVISLGATSQAERLNVKRDFRKLVMKLQAEIREYRLQSQQAADSLHLASQRFKNFECRLMDLEAEDGLLQEDAAFLRVLRNEFVVLAKERLEKSLRVQEMAHFTIPEARKELEVCELKLQNIETLRHLMSQIESLETSRRTFHQVWGPLPSNSAVWLAEPLMKQAANLAVHQQAKKLNQQKASSLRTSQGSRAQVNILLLEASAQEGWVVVVEQNQMISPGRKRGRGHEAMRGCLGSSSSQLLSFARKTHRGIRGFSR</sequence>
<keyword evidence="1" id="KW-0175">Coiled coil</keyword>
<name>A0A7R9BPQ8_9CRUS</name>
<feature type="coiled-coil region" evidence="1">
    <location>
        <begin position="92"/>
        <end position="140"/>
    </location>
</feature>
<evidence type="ECO:0000256" key="1">
    <source>
        <dbReference type="SAM" id="Coils"/>
    </source>
</evidence>
<evidence type="ECO:0000313" key="2">
    <source>
        <dbReference type="EMBL" id="CAD7277897.1"/>
    </source>
</evidence>
<dbReference type="EMBL" id="OA883089">
    <property type="protein sequence ID" value="CAD7277897.1"/>
    <property type="molecule type" value="Genomic_DNA"/>
</dbReference>
<protein>
    <submittedName>
        <fullName evidence="2">Uncharacterized protein</fullName>
    </submittedName>
</protein>
<dbReference type="AlphaFoldDB" id="A0A7R9BPQ8"/>
<accession>A0A7R9BPQ8</accession>